<dbReference type="Gene3D" id="3.30.420.10">
    <property type="entry name" value="Ribonuclease H-like superfamily/Ribonuclease H"/>
    <property type="match status" value="1"/>
</dbReference>
<dbReference type="PROSITE" id="PS50994">
    <property type="entry name" value="INTEGRASE"/>
    <property type="match status" value="1"/>
</dbReference>
<reference evidence="3" key="1">
    <citation type="journal article" date="2017" name="Nature">
        <title>The sunflower genome provides insights into oil metabolism, flowering and Asterid evolution.</title>
        <authorList>
            <person name="Badouin H."/>
            <person name="Gouzy J."/>
            <person name="Grassa C.J."/>
            <person name="Murat F."/>
            <person name="Staton S.E."/>
            <person name="Cottret L."/>
            <person name="Lelandais-Briere C."/>
            <person name="Owens G.L."/>
            <person name="Carrere S."/>
            <person name="Mayjonade B."/>
            <person name="Legrand L."/>
            <person name="Gill N."/>
            <person name="Kane N.C."/>
            <person name="Bowers J.E."/>
            <person name="Hubner S."/>
            <person name="Bellec A."/>
            <person name="Berard A."/>
            <person name="Berges H."/>
            <person name="Blanchet N."/>
            <person name="Boniface M.C."/>
            <person name="Brunel D."/>
            <person name="Catrice O."/>
            <person name="Chaidir N."/>
            <person name="Claudel C."/>
            <person name="Donnadieu C."/>
            <person name="Faraut T."/>
            <person name="Fievet G."/>
            <person name="Helmstetter N."/>
            <person name="King M."/>
            <person name="Knapp S.J."/>
            <person name="Lai Z."/>
            <person name="Le Paslier M.C."/>
            <person name="Lippi Y."/>
            <person name="Lorenzon L."/>
            <person name="Mandel J.R."/>
            <person name="Marage G."/>
            <person name="Marchand G."/>
            <person name="Marquand E."/>
            <person name="Bret-Mestries E."/>
            <person name="Morien E."/>
            <person name="Nambeesan S."/>
            <person name="Nguyen T."/>
            <person name="Pegot-Espagnet P."/>
            <person name="Pouilly N."/>
            <person name="Raftis F."/>
            <person name="Sallet E."/>
            <person name="Schiex T."/>
            <person name="Thomas J."/>
            <person name="Vandecasteele C."/>
            <person name="Vares D."/>
            <person name="Vear F."/>
            <person name="Vautrin S."/>
            <person name="Crespi M."/>
            <person name="Mangin B."/>
            <person name="Burke J.M."/>
            <person name="Salse J."/>
            <person name="Munos S."/>
            <person name="Vincourt P."/>
            <person name="Rieseberg L.H."/>
            <person name="Langlade N.B."/>
        </authorList>
    </citation>
    <scope>NUCLEOTIDE SEQUENCE</scope>
    <source>
        <tissue evidence="3">Leaves</tissue>
    </source>
</reference>
<name>A0A9K3E7P3_HELAN</name>
<keyword evidence="3" id="KW-0808">Transferase</keyword>
<dbReference type="InterPro" id="IPR039537">
    <property type="entry name" value="Retrotran_Ty1/copia-like"/>
</dbReference>
<dbReference type="EC" id="2.7.7.49" evidence="3"/>
<dbReference type="GO" id="GO:0003964">
    <property type="term" value="F:RNA-directed DNA polymerase activity"/>
    <property type="evidence" value="ECO:0007669"/>
    <property type="project" value="UniProtKB-KW"/>
</dbReference>
<reference evidence="3" key="2">
    <citation type="submission" date="2020-06" db="EMBL/GenBank/DDBJ databases">
        <title>Helianthus annuus Genome sequencing and assembly Release 2.</title>
        <authorList>
            <person name="Gouzy J."/>
            <person name="Langlade N."/>
            <person name="Munos S."/>
        </authorList>
    </citation>
    <scope>NUCLEOTIDE SEQUENCE</scope>
    <source>
        <tissue evidence="3">Leaves</tissue>
    </source>
</reference>
<organism evidence="3 4">
    <name type="scientific">Helianthus annuus</name>
    <name type="common">Common sunflower</name>
    <dbReference type="NCBI Taxonomy" id="4232"/>
    <lineage>
        <taxon>Eukaryota</taxon>
        <taxon>Viridiplantae</taxon>
        <taxon>Streptophyta</taxon>
        <taxon>Embryophyta</taxon>
        <taxon>Tracheophyta</taxon>
        <taxon>Spermatophyta</taxon>
        <taxon>Magnoliopsida</taxon>
        <taxon>eudicotyledons</taxon>
        <taxon>Gunneridae</taxon>
        <taxon>Pentapetalae</taxon>
        <taxon>asterids</taxon>
        <taxon>campanulids</taxon>
        <taxon>Asterales</taxon>
        <taxon>Asteraceae</taxon>
        <taxon>Asteroideae</taxon>
        <taxon>Heliantheae alliance</taxon>
        <taxon>Heliantheae</taxon>
        <taxon>Helianthus</taxon>
    </lineage>
</organism>
<dbReference type="SUPFAM" id="SSF53098">
    <property type="entry name" value="Ribonuclease H-like"/>
    <property type="match status" value="1"/>
</dbReference>
<sequence length="647" mass="72513">MGDNVNRVPPAKEHLPSLPCPMLTSTNYAVWAMKMKSIFKVYKVWEVNDPGTTVDENKDSIATALLFQALPEELTLQIGNSDSAKEMWETIKSRNQGADRVKEARLQTLMSEFEALKMKEPSTVADFAGKISGMASRSASLGTVIEEEKLVKRFLHGLPKRFIHMVASLEQSLNLKTVGFDDVVGRLIAYEERVKLEENDQPTKGDQLLLTYEEWEAKKKKEKGYGRGKTGAETSQGGRGLGHLNFEALKSLSKHAIGLPTISHPMQICDSCIMGKQTRAAFQKKSLYRATDSLQLLYADVCGPITPKTNAGNQYILLVVDDFSRYMWVTLIKTKDQVPGVLIELITRIENDFSKKVKALRTDNGGEFTSHVLGDFCKHKGITRQFTAPYTPQQNGVVERRNRTILGTTRSMLKAKGLPQIFWGEAVHHSIYLLNRSPTKALENSITPYEKLKGRKPDLSCLKVFGCLGFVKDLTTGLKKLDDRGVLMVHLGSQPGKKYRMFDPIKGRVHVARSGDIKFDETKSYKWEKYLKGFDTSKPGWKEFIIHAENSDQTDQSATTLSDQSDQLATDQTFSDQSDQLATQSDQSATDQTFSDQSVTNQFFSTSTGSEGSYQVQNSPEQVPNAANDSNELRRSMRQTVVPKRFR</sequence>
<evidence type="ECO:0000256" key="1">
    <source>
        <dbReference type="SAM" id="MobiDB-lite"/>
    </source>
</evidence>
<dbReference type="Pfam" id="PF14223">
    <property type="entry name" value="Retrotran_gag_2"/>
    <property type="match status" value="1"/>
</dbReference>
<evidence type="ECO:0000313" key="4">
    <source>
        <dbReference type="Proteomes" id="UP000215914"/>
    </source>
</evidence>
<dbReference type="GO" id="GO:0015074">
    <property type="term" value="P:DNA integration"/>
    <property type="evidence" value="ECO:0007669"/>
    <property type="project" value="InterPro"/>
</dbReference>
<dbReference type="InterPro" id="IPR001584">
    <property type="entry name" value="Integrase_cat-core"/>
</dbReference>
<dbReference type="Gramene" id="mRNA:HanXRQr2_Chr14g0625671">
    <property type="protein sequence ID" value="CDS:HanXRQr2_Chr14g0625671.1"/>
    <property type="gene ID" value="HanXRQr2_Chr14g0625671"/>
</dbReference>
<evidence type="ECO:0000313" key="3">
    <source>
        <dbReference type="EMBL" id="KAF5767554.1"/>
    </source>
</evidence>
<feature type="domain" description="Integrase catalytic" evidence="2">
    <location>
        <begin position="289"/>
        <end position="456"/>
    </location>
</feature>
<dbReference type="AlphaFoldDB" id="A0A9K3E7P3"/>
<feature type="region of interest" description="Disordered" evidence="1">
    <location>
        <begin position="552"/>
        <end position="647"/>
    </location>
</feature>
<dbReference type="Pfam" id="PF00665">
    <property type="entry name" value="rve"/>
    <property type="match status" value="1"/>
</dbReference>
<keyword evidence="4" id="KW-1185">Reference proteome</keyword>
<dbReference type="Proteomes" id="UP000215914">
    <property type="component" value="Unassembled WGS sequence"/>
</dbReference>
<dbReference type="GO" id="GO:0003676">
    <property type="term" value="F:nucleic acid binding"/>
    <property type="evidence" value="ECO:0007669"/>
    <property type="project" value="InterPro"/>
</dbReference>
<keyword evidence="3" id="KW-0548">Nucleotidyltransferase</keyword>
<dbReference type="Pfam" id="PF25597">
    <property type="entry name" value="SH3_retrovirus"/>
    <property type="match status" value="1"/>
</dbReference>
<dbReference type="InterPro" id="IPR012337">
    <property type="entry name" value="RNaseH-like_sf"/>
</dbReference>
<dbReference type="EMBL" id="MNCJ02000329">
    <property type="protein sequence ID" value="KAF5767554.1"/>
    <property type="molecule type" value="Genomic_DNA"/>
</dbReference>
<keyword evidence="3" id="KW-0695">RNA-directed DNA polymerase</keyword>
<proteinExistence type="predicted"/>
<dbReference type="PANTHER" id="PTHR42648:SF25">
    <property type="entry name" value="RNA-DIRECTED DNA POLYMERASE"/>
    <property type="match status" value="1"/>
</dbReference>
<dbReference type="InterPro" id="IPR036397">
    <property type="entry name" value="RNaseH_sf"/>
</dbReference>
<dbReference type="PANTHER" id="PTHR42648">
    <property type="entry name" value="TRANSPOSASE, PUTATIVE-RELATED"/>
    <property type="match status" value="1"/>
</dbReference>
<protein>
    <submittedName>
        <fullName evidence="3">RNA-directed DNA polymerase</fullName>
        <ecNumber evidence="3">2.7.7.49</ecNumber>
    </submittedName>
</protein>
<comment type="caution">
    <text evidence="3">The sequence shown here is derived from an EMBL/GenBank/DDBJ whole genome shotgun (WGS) entry which is preliminary data.</text>
</comment>
<accession>A0A9K3E7P3</accession>
<dbReference type="InterPro" id="IPR057670">
    <property type="entry name" value="SH3_retrovirus"/>
</dbReference>
<feature type="compositionally biased region" description="Polar residues" evidence="1">
    <location>
        <begin position="552"/>
        <end position="630"/>
    </location>
</feature>
<evidence type="ECO:0000259" key="2">
    <source>
        <dbReference type="PROSITE" id="PS50994"/>
    </source>
</evidence>
<gene>
    <name evidence="3" type="ORF">HanXRQr2_Chr14g0625671</name>
</gene>